<dbReference type="AlphaFoldDB" id="M4NIG8"/>
<proteinExistence type="predicted"/>
<organism evidence="1 2">
    <name type="scientific">Rhodanobacter denitrificans</name>
    <dbReference type="NCBI Taxonomy" id="666685"/>
    <lineage>
        <taxon>Bacteria</taxon>
        <taxon>Pseudomonadati</taxon>
        <taxon>Pseudomonadota</taxon>
        <taxon>Gammaproteobacteria</taxon>
        <taxon>Lysobacterales</taxon>
        <taxon>Rhodanobacteraceae</taxon>
        <taxon>Rhodanobacter</taxon>
    </lineage>
</organism>
<dbReference type="Proteomes" id="UP000011859">
    <property type="component" value="Chromosome"/>
</dbReference>
<keyword evidence="2" id="KW-1185">Reference proteome</keyword>
<dbReference type="STRING" id="666685.R2APBS1_2814"/>
<dbReference type="HOGENOM" id="CLU_2370884_0_0_6"/>
<dbReference type="KEGG" id="rhd:R2APBS1_2814"/>
<sequence length="95" mass="10036" precursor="true">MNPMNEILRGAACKALGALFFLDEAGATVVSIEVRGGRPLIVLDGAPSRFIKGAIRKSRPTGGLREHVMVAVVQGCQVEWLVHTVRGDVAARAGV</sequence>
<gene>
    <name evidence="1" type="ORF">R2APBS1_2814</name>
</gene>
<evidence type="ECO:0000313" key="1">
    <source>
        <dbReference type="EMBL" id="AGG89892.1"/>
    </source>
</evidence>
<accession>M4NIG8</accession>
<reference evidence="1 2" key="1">
    <citation type="submission" date="2012-04" db="EMBL/GenBank/DDBJ databases">
        <title>Complete genome of Rhodanobacter sp. 2APBS1.</title>
        <authorList>
            <consortium name="US DOE Joint Genome Institute"/>
            <person name="Huntemann M."/>
            <person name="Wei C.-L."/>
            <person name="Han J."/>
            <person name="Detter J.C."/>
            <person name="Han C."/>
            <person name="Tapia R."/>
            <person name="Munk A.C.C."/>
            <person name="Chen A."/>
            <person name="Krypides N."/>
            <person name="Mavromatis K."/>
            <person name="Markowitz V."/>
            <person name="Szeto E."/>
            <person name="Ivanova N."/>
            <person name="Mikhailova N."/>
            <person name="Ovchinnikova G."/>
            <person name="Pagani I."/>
            <person name="Pati A."/>
            <person name="Goodwin L."/>
            <person name="Peters L."/>
            <person name="Pitluck S."/>
            <person name="Woyke T."/>
            <person name="Prakash O."/>
            <person name="Elkins J."/>
            <person name="Brown S."/>
            <person name="Palumbo A."/>
            <person name="Hemme C."/>
            <person name="Zhou J."/>
            <person name="Watson D."/>
            <person name="Jardine P."/>
            <person name="Kostka J."/>
            <person name="Green S."/>
        </authorList>
    </citation>
    <scope>NUCLEOTIDE SEQUENCE [LARGE SCALE GENOMIC DNA]</scope>
    <source>
        <strain evidence="1 2">2APBS1</strain>
    </source>
</reference>
<dbReference type="EMBL" id="CP003470">
    <property type="protein sequence ID" value="AGG89892.1"/>
    <property type="molecule type" value="Genomic_DNA"/>
</dbReference>
<name>M4NIG8_9GAMM</name>
<protein>
    <submittedName>
        <fullName evidence="1">Uncharacterized protein</fullName>
    </submittedName>
</protein>
<evidence type="ECO:0000313" key="2">
    <source>
        <dbReference type="Proteomes" id="UP000011859"/>
    </source>
</evidence>